<dbReference type="CDD" id="cd00130">
    <property type="entry name" value="PAS"/>
    <property type="match status" value="1"/>
</dbReference>
<dbReference type="InterPro" id="IPR001789">
    <property type="entry name" value="Sig_transdc_resp-reg_receiver"/>
</dbReference>
<dbReference type="Proteomes" id="UP000315995">
    <property type="component" value="Chromosome"/>
</dbReference>
<dbReference type="InterPro" id="IPR050595">
    <property type="entry name" value="Bact_response_regulator"/>
</dbReference>
<dbReference type="Pfam" id="PF00072">
    <property type="entry name" value="Response_reg"/>
    <property type="match status" value="2"/>
</dbReference>
<evidence type="ECO:0000256" key="2">
    <source>
        <dbReference type="PROSITE-ProRule" id="PRU00169"/>
    </source>
</evidence>
<reference evidence="6 7" key="1">
    <citation type="submission" date="2019-06" db="EMBL/GenBank/DDBJ databases">
        <title>Persicimonas caeni gen. nov., sp. nov., a predatory bacterium isolated from solar saltern.</title>
        <authorList>
            <person name="Wang S."/>
        </authorList>
    </citation>
    <scope>NUCLEOTIDE SEQUENCE [LARGE SCALE GENOMIC DNA]</scope>
    <source>
        <strain evidence="6 7">YN101</strain>
    </source>
</reference>
<dbReference type="SUPFAM" id="SSF55785">
    <property type="entry name" value="PYP-like sensor domain (PAS domain)"/>
    <property type="match status" value="1"/>
</dbReference>
<dbReference type="GO" id="GO:0000160">
    <property type="term" value="P:phosphorelay signal transduction system"/>
    <property type="evidence" value="ECO:0007669"/>
    <property type="project" value="InterPro"/>
</dbReference>
<keyword evidence="1 2" id="KW-0597">Phosphoprotein</keyword>
<feature type="modified residue" description="4-aspartylphosphate" evidence="2">
    <location>
        <position position="219"/>
    </location>
</feature>
<gene>
    <name evidence="6" type="ORF">FIV42_06275</name>
</gene>
<dbReference type="PANTHER" id="PTHR44591">
    <property type="entry name" value="STRESS RESPONSE REGULATOR PROTEIN 1"/>
    <property type="match status" value="1"/>
</dbReference>
<dbReference type="SUPFAM" id="SSF52172">
    <property type="entry name" value="CheY-like"/>
    <property type="match status" value="2"/>
</dbReference>
<dbReference type="Gene3D" id="3.30.450.20">
    <property type="entry name" value="PAS domain"/>
    <property type="match status" value="1"/>
</dbReference>
<evidence type="ECO:0000256" key="1">
    <source>
        <dbReference type="ARBA" id="ARBA00022553"/>
    </source>
</evidence>
<evidence type="ECO:0000313" key="6">
    <source>
        <dbReference type="EMBL" id="QDG50351.1"/>
    </source>
</evidence>
<feature type="domain" description="Response regulatory" evidence="4">
    <location>
        <begin position="170"/>
        <end position="287"/>
    </location>
</feature>
<dbReference type="Gene3D" id="3.40.50.2300">
    <property type="match status" value="2"/>
</dbReference>
<dbReference type="InterPro" id="IPR035965">
    <property type="entry name" value="PAS-like_dom_sf"/>
</dbReference>
<evidence type="ECO:0000256" key="3">
    <source>
        <dbReference type="SAM" id="MobiDB-lite"/>
    </source>
</evidence>
<keyword evidence="7" id="KW-1185">Reference proteome</keyword>
<evidence type="ECO:0000313" key="7">
    <source>
        <dbReference type="Proteomes" id="UP000315995"/>
    </source>
</evidence>
<dbReference type="InterPro" id="IPR011006">
    <property type="entry name" value="CheY-like_superfamily"/>
</dbReference>
<dbReference type="RefSeq" id="WP_141196847.1">
    <property type="nucleotide sequence ID" value="NZ_CP041186.1"/>
</dbReference>
<dbReference type="OrthoDB" id="9788090at2"/>
<dbReference type="PANTHER" id="PTHR44591:SF3">
    <property type="entry name" value="RESPONSE REGULATORY DOMAIN-CONTAINING PROTEIN"/>
    <property type="match status" value="1"/>
</dbReference>
<dbReference type="EMBL" id="CP041186">
    <property type="protein sequence ID" value="QDG50351.1"/>
    <property type="molecule type" value="Genomic_DNA"/>
</dbReference>
<evidence type="ECO:0000259" key="4">
    <source>
        <dbReference type="PROSITE" id="PS50110"/>
    </source>
</evidence>
<feature type="domain" description="Response regulatory" evidence="4">
    <location>
        <begin position="296"/>
        <end position="407"/>
    </location>
</feature>
<dbReference type="InterPro" id="IPR000014">
    <property type="entry name" value="PAS"/>
</dbReference>
<feature type="domain" description="PAS" evidence="5">
    <location>
        <begin position="34"/>
        <end position="105"/>
    </location>
</feature>
<dbReference type="PROSITE" id="PS50112">
    <property type="entry name" value="PAS"/>
    <property type="match status" value="1"/>
</dbReference>
<accession>A0A5B8Y0M4</accession>
<accession>A0A4Y6PPS2</accession>
<evidence type="ECO:0000259" key="5">
    <source>
        <dbReference type="PROSITE" id="PS50112"/>
    </source>
</evidence>
<proteinExistence type="predicted"/>
<dbReference type="CDD" id="cd17546">
    <property type="entry name" value="REC_hyHK_CKI1_RcsC-like"/>
    <property type="match status" value="1"/>
</dbReference>
<dbReference type="PROSITE" id="PS50110">
    <property type="entry name" value="RESPONSE_REGULATORY"/>
    <property type="match status" value="2"/>
</dbReference>
<sequence>MTRDHSQSRGEANETRRAEHADSTVWFGQDNARREQVLCDLIGELPDLVLCVAPDGDGLLYANHTTLRVLGYDAPTLAQLNFVDLLADESVEEFEELREGALNGASVGPVELTLVDTDAKKLTVEAKLNCRFEGTEPAWLRVVLRDLRTDIPEMVVPDFEGEIEAEPTPRILVVEDDDLCARMLARLLERGGYETERAATGSQAIEMLEEGHYDAMTLDLMLPDRDGVDLLHQIRADEELAQLPVIIVSASADEARHRLTGDAANVADWLNKPFDAASLRNALTRAVDVGEGELPRVLHVEDDNAFCEEVRQTLAEFATIDRAATLADARRMLKDNEDYDLVLLDLTLPDGLGAELLPYLNRPRGRSVPVILVSATETVDALAAHVADTLNKSHATQRQILETIRAHLRK</sequence>
<organism evidence="6 7">
    <name type="scientific">Persicimonas caeni</name>
    <dbReference type="NCBI Taxonomy" id="2292766"/>
    <lineage>
        <taxon>Bacteria</taxon>
        <taxon>Deltaproteobacteria</taxon>
        <taxon>Bradymonadales</taxon>
        <taxon>Bradymonadaceae</taxon>
        <taxon>Persicimonas</taxon>
    </lineage>
</organism>
<dbReference type="CDD" id="cd00156">
    <property type="entry name" value="REC"/>
    <property type="match status" value="1"/>
</dbReference>
<feature type="region of interest" description="Disordered" evidence="3">
    <location>
        <begin position="1"/>
        <end position="22"/>
    </location>
</feature>
<feature type="modified residue" description="4-aspartylphosphate" evidence="2">
    <location>
        <position position="345"/>
    </location>
</feature>
<dbReference type="AlphaFoldDB" id="A0A4Y6PPS2"/>
<dbReference type="SMART" id="SM00448">
    <property type="entry name" value="REC"/>
    <property type="match status" value="2"/>
</dbReference>
<name>A0A4Y6PPS2_PERCE</name>
<protein>
    <submittedName>
        <fullName evidence="6">Response regulator</fullName>
    </submittedName>
</protein>